<protein>
    <submittedName>
        <fullName evidence="6">LysR family transcriptional regulator</fullName>
    </submittedName>
</protein>
<dbReference type="CDD" id="cd08459">
    <property type="entry name" value="PBP2_DntR_NahR_LinR_like"/>
    <property type="match status" value="1"/>
</dbReference>
<organism evidence="6">
    <name type="scientific">Halomonas sp. RT37</name>
    <dbReference type="NCBI Taxonomy" id="2950872"/>
    <lineage>
        <taxon>Bacteria</taxon>
        <taxon>Pseudomonadati</taxon>
        <taxon>Pseudomonadota</taxon>
        <taxon>Gammaproteobacteria</taxon>
        <taxon>Oceanospirillales</taxon>
        <taxon>Halomonadaceae</taxon>
        <taxon>Halomonas</taxon>
    </lineage>
</organism>
<keyword evidence="3" id="KW-0238">DNA-binding</keyword>
<dbReference type="EMBL" id="CP098827">
    <property type="protein sequence ID" value="XBO71583.1"/>
    <property type="molecule type" value="Genomic_DNA"/>
</dbReference>
<dbReference type="AlphaFoldDB" id="A0AAU7KKJ6"/>
<dbReference type="InterPro" id="IPR005119">
    <property type="entry name" value="LysR_subst-bd"/>
</dbReference>
<dbReference type="GO" id="GO:0003677">
    <property type="term" value="F:DNA binding"/>
    <property type="evidence" value="ECO:0007669"/>
    <property type="project" value="UniProtKB-KW"/>
</dbReference>
<dbReference type="Gene3D" id="3.40.190.10">
    <property type="entry name" value="Periplasmic binding protein-like II"/>
    <property type="match status" value="2"/>
</dbReference>
<dbReference type="PROSITE" id="PS50931">
    <property type="entry name" value="HTH_LYSR"/>
    <property type="match status" value="1"/>
</dbReference>
<evidence type="ECO:0000259" key="5">
    <source>
        <dbReference type="PROSITE" id="PS50931"/>
    </source>
</evidence>
<evidence type="ECO:0000256" key="3">
    <source>
        <dbReference type="ARBA" id="ARBA00023125"/>
    </source>
</evidence>
<name>A0AAU7KKJ6_9GAMM</name>
<dbReference type="InterPro" id="IPR036390">
    <property type="entry name" value="WH_DNA-bd_sf"/>
</dbReference>
<sequence>MLRLSDIDTNLLVVFDLIHRKRNLNRVAERLGITQPAVSHALKRLRTLLDDELFERTSSGLAPTPYANRLHPLVEDALSQLERGLNLARDFHPAASDRRFTVSMTDIGEIVFLPRLLEALEKAAPGVSLETVRGHNLKRRMEDGEIDLAVGLIPQLGAGFYQRRLFTQRYVCLMRQGHPLTEGELTREAFVRARHVLIDAQGTGHESIANVLAEAGVPSPVCLRMPHFVTVPFVIASTDLVVTVTDKLAEATAERFGLVTRAHPLDFPPLPINLFWHRRFHQDPANQWLRSLVHELFAEFSDEE</sequence>
<dbReference type="InterPro" id="IPR036388">
    <property type="entry name" value="WH-like_DNA-bd_sf"/>
</dbReference>
<dbReference type="Pfam" id="PF00126">
    <property type="entry name" value="HTH_1"/>
    <property type="match status" value="1"/>
</dbReference>
<keyword evidence="4" id="KW-0804">Transcription</keyword>
<dbReference type="PANTHER" id="PTHR30118:SF15">
    <property type="entry name" value="TRANSCRIPTIONAL REGULATORY PROTEIN"/>
    <property type="match status" value="1"/>
</dbReference>
<dbReference type="RefSeq" id="WP_348827528.1">
    <property type="nucleotide sequence ID" value="NZ_CP098827.1"/>
</dbReference>
<dbReference type="PANTHER" id="PTHR30118">
    <property type="entry name" value="HTH-TYPE TRANSCRIPTIONAL REGULATOR LEUO-RELATED"/>
    <property type="match status" value="1"/>
</dbReference>
<evidence type="ECO:0000313" key="6">
    <source>
        <dbReference type="EMBL" id="XBO71583.1"/>
    </source>
</evidence>
<dbReference type="SUPFAM" id="SSF53850">
    <property type="entry name" value="Periplasmic binding protein-like II"/>
    <property type="match status" value="1"/>
</dbReference>
<dbReference type="Gene3D" id="1.10.10.10">
    <property type="entry name" value="Winged helix-like DNA-binding domain superfamily/Winged helix DNA-binding domain"/>
    <property type="match status" value="1"/>
</dbReference>
<dbReference type="Pfam" id="PF03466">
    <property type="entry name" value="LysR_substrate"/>
    <property type="match status" value="1"/>
</dbReference>
<evidence type="ECO:0000256" key="1">
    <source>
        <dbReference type="ARBA" id="ARBA00009437"/>
    </source>
</evidence>
<evidence type="ECO:0000256" key="4">
    <source>
        <dbReference type="ARBA" id="ARBA00023163"/>
    </source>
</evidence>
<comment type="similarity">
    <text evidence="1">Belongs to the LysR transcriptional regulatory family.</text>
</comment>
<dbReference type="PRINTS" id="PR00039">
    <property type="entry name" value="HTHLYSR"/>
</dbReference>
<accession>A0AAU7KKJ6</accession>
<dbReference type="InterPro" id="IPR000847">
    <property type="entry name" value="LysR_HTH_N"/>
</dbReference>
<reference evidence="6" key="1">
    <citation type="submission" date="2022-06" db="EMBL/GenBank/DDBJ databases">
        <title>A novel DMS-producing enzyme.</title>
        <authorList>
            <person name="Zhang Y."/>
        </authorList>
    </citation>
    <scope>NUCLEOTIDE SEQUENCE</scope>
    <source>
        <strain evidence="6">RT37</strain>
    </source>
</reference>
<keyword evidence="2" id="KW-0805">Transcription regulation</keyword>
<dbReference type="GO" id="GO:0003700">
    <property type="term" value="F:DNA-binding transcription factor activity"/>
    <property type="evidence" value="ECO:0007669"/>
    <property type="project" value="InterPro"/>
</dbReference>
<dbReference type="InterPro" id="IPR050389">
    <property type="entry name" value="LysR-type_TF"/>
</dbReference>
<dbReference type="SUPFAM" id="SSF46785">
    <property type="entry name" value="Winged helix' DNA-binding domain"/>
    <property type="match status" value="1"/>
</dbReference>
<evidence type="ECO:0000256" key="2">
    <source>
        <dbReference type="ARBA" id="ARBA00023015"/>
    </source>
</evidence>
<proteinExistence type="inferred from homology"/>
<feature type="domain" description="HTH lysR-type" evidence="5">
    <location>
        <begin position="7"/>
        <end position="64"/>
    </location>
</feature>
<gene>
    <name evidence="6" type="ORF">NFG58_02365</name>
</gene>